<evidence type="ECO:0000256" key="1">
    <source>
        <dbReference type="SAM" id="MobiDB-lite"/>
    </source>
</evidence>
<evidence type="ECO:0000313" key="4">
    <source>
        <dbReference type="EMBL" id="KAF4711178.1"/>
    </source>
</evidence>
<dbReference type="GO" id="GO:0000981">
    <property type="term" value="F:DNA-binding transcription factor activity, RNA polymerase II-specific"/>
    <property type="evidence" value="ECO:0007669"/>
    <property type="project" value="TreeGrafter"/>
</dbReference>
<dbReference type="PROSITE" id="PS50090">
    <property type="entry name" value="MYB_LIKE"/>
    <property type="match status" value="2"/>
</dbReference>
<dbReference type="EMBL" id="JABANM010027514">
    <property type="protein sequence ID" value="KAF4711178.1"/>
    <property type="molecule type" value="Genomic_DNA"/>
</dbReference>
<dbReference type="InterPro" id="IPR009057">
    <property type="entry name" value="Homeodomain-like_sf"/>
</dbReference>
<proteinExistence type="predicted"/>
<evidence type="ECO:0000259" key="3">
    <source>
        <dbReference type="PROSITE" id="PS51294"/>
    </source>
</evidence>
<feature type="compositionally biased region" description="Basic residues" evidence="1">
    <location>
        <begin position="138"/>
        <end position="147"/>
    </location>
</feature>
<feature type="domain" description="HTH myb-type" evidence="3">
    <location>
        <begin position="1"/>
        <end position="63"/>
    </location>
</feature>
<name>A0A7J6QS48_PEROL</name>
<accession>A0A7J6QS48</accession>
<feature type="domain" description="Myb-like" evidence="2">
    <location>
        <begin position="64"/>
        <end position="114"/>
    </location>
</feature>
<protein>
    <recommendedName>
        <fullName evidence="6">Myblike DNAbinding domain-containing protein</fullName>
    </recommendedName>
</protein>
<reference evidence="4 5" key="1">
    <citation type="submission" date="2020-04" db="EMBL/GenBank/DDBJ databases">
        <title>Perkinsus olseni comparative genomics.</title>
        <authorList>
            <person name="Bogema D.R."/>
        </authorList>
    </citation>
    <scope>NUCLEOTIDE SEQUENCE [LARGE SCALE GENOMIC DNA]</scope>
    <source>
        <strain evidence="4">ATCC PRA-205</strain>
    </source>
</reference>
<dbReference type="Gene3D" id="1.10.10.60">
    <property type="entry name" value="Homeodomain-like"/>
    <property type="match status" value="2"/>
</dbReference>
<dbReference type="PANTHER" id="PTHR45614:SF232">
    <property type="entry name" value="TRANSCRIPTION FACTOR MYB3R-2"/>
    <property type="match status" value="1"/>
</dbReference>
<comment type="caution">
    <text evidence="4">The sequence shown here is derived from an EMBL/GenBank/DDBJ whole genome shotgun (WGS) entry which is preliminary data.</text>
</comment>
<dbReference type="SMART" id="SM00717">
    <property type="entry name" value="SANT"/>
    <property type="match status" value="2"/>
</dbReference>
<dbReference type="GO" id="GO:0005634">
    <property type="term" value="C:nucleus"/>
    <property type="evidence" value="ECO:0007669"/>
    <property type="project" value="TreeGrafter"/>
</dbReference>
<gene>
    <name evidence="4" type="ORF">FOZ62_021786</name>
</gene>
<organism evidence="4 5">
    <name type="scientific">Perkinsus olseni</name>
    <name type="common">Perkinsus atlanticus</name>
    <dbReference type="NCBI Taxonomy" id="32597"/>
    <lineage>
        <taxon>Eukaryota</taxon>
        <taxon>Sar</taxon>
        <taxon>Alveolata</taxon>
        <taxon>Perkinsozoa</taxon>
        <taxon>Perkinsea</taxon>
        <taxon>Perkinsida</taxon>
        <taxon>Perkinsidae</taxon>
        <taxon>Perkinsus</taxon>
    </lineage>
</organism>
<dbReference type="GO" id="GO:0000978">
    <property type="term" value="F:RNA polymerase II cis-regulatory region sequence-specific DNA binding"/>
    <property type="evidence" value="ECO:0007669"/>
    <property type="project" value="TreeGrafter"/>
</dbReference>
<dbReference type="InterPro" id="IPR001005">
    <property type="entry name" value="SANT/Myb"/>
</dbReference>
<feature type="region of interest" description="Disordered" evidence="1">
    <location>
        <begin position="122"/>
        <end position="161"/>
    </location>
</feature>
<dbReference type="InterPro" id="IPR050560">
    <property type="entry name" value="MYB_TF"/>
</dbReference>
<dbReference type="CDD" id="cd00167">
    <property type="entry name" value="SANT"/>
    <property type="match status" value="2"/>
</dbReference>
<evidence type="ECO:0000313" key="5">
    <source>
        <dbReference type="Proteomes" id="UP000574390"/>
    </source>
</evidence>
<dbReference type="PANTHER" id="PTHR45614">
    <property type="entry name" value="MYB PROTEIN-RELATED"/>
    <property type="match status" value="1"/>
</dbReference>
<feature type="domain" description="Myb-like" evidence="2">
    <location>
        <begin position="6"/>
        <end position="63"/>
    </location>
</feature>
<feature type="region of interest" description="Disordered" evidence="1">
    <location>
        <begin position="327"/>
        <end position="350"/>
    </location>
</feature>
<dbReference type="Proteomes" id="UP000574390">
    <property type="component" value="Unassembled WGS sequence"/>
</dbReference>
<evidence type="ECO:0008006" key="6">
    <source>
        <dbReference type="Google" id="ProtNLM"/>
    </source>
</evidence>
<feature type="domain" description="HTH myb-type" evidence="3">
    <location>
        <begin position="64"/>
        <end position="118"/>
    </location>
</feature>
<evidence type="ECO:0000259" key="2">
    <source>
        <dbReference type="PROSITE" id="PS50090"/>
    </source>
</evidence>
<dbReference type="InterPro" id="IPR017930">
    <property type="entry name" value="Myb_dom"/>
</dbReference>
<dbReference type="PROSITE" id="PS51294">
    <property type="entry name" value="HTH_MYB"/>
    <property type="match status" value="2"/>
</dbReference>
<sequence length="497" mass="53485">MGVSDRRNWEEHEDGIIKDMVQNSGTRNWTLIADALAQFNAAAGGCYAARTAKQCRERWHNHLDPEVNKRPWTSEEHRIIFEAHRRFGNRWAEIAKLLPGRTDNAIKNLWYSTVRRNSRKISREVNMTEESDGTVRGERKRTRRRGGGRRDDPPPSSNAIGVHEDITLAGQNMDMSLFFNWASATTADLSSYASSPAETSISSAEPYVTLGTSPAQHLSLLSISDGAEEPEPEGTPELGRSFSQARAGPEVELFSTASEDFAGPLQGPGLGCKVDGVASYIDSIDARFAQGLGESALVAMSEASGAASGPLSELGIAFEGIDARSVRKRPTEVPAGVEGEPPTKRSNITANPDAVDDIVLSACEALSLAAGIPIQQQMDTATQTDWQTGQIGHGSLQAATGHLWLPTQELGSMTNREVDMLLMPDDTPSVATCTTQEGYSPFSTESMVSQFPAALPSDGLAMSKSDQATGGFLESGYLGHMQCDNKENVNEVIPGAT</sequence>
<dbReference type="AlphaFoldDB" id="A0A7J6QS48"/>
<dbReference type="Pfam" id="PF00249">
    <property type="entry name" value="Myb_DNA-binding"/>
    <property type="match status" value="2"/>
</dbReference>
<dbReference type="SUPFAM" id="SSF46689">
    <property type="entry name" value="Homeodomain-like"/>
    <property type="match status" value="2"/>
</dbReference>